<proteinExistence type="predicted"/>
<protein>
    <submittedName>
        <fullName evidence="1">Uncharacterized protein</fullName>
    </submittedName>
</protein>
<dbReference type="EMBL" id="JAOYFB010000002">
    <property type="protein sequence ID" value="KAK4008963.1"/>
    <property type="molecule type" value="Genomic_DNA"/>
</dbReference>
<organism evidence="1 2">
    <name type="scientific">Daphnia magna</name>
    <dbReference type="NCBI Taxonomy" id="35525"/>
    <lineage>
        <taxon>Eukaryota</taxon>
        <taxon>Metazoa</taxon>
        <taxon>Ecdysozoa</taxon>
        <taxon>Arthropoda</taxon>
        <taxon>Crustacea</taxon>
        <taxon>Branchiopoda</taxon>
        <taxon>Diplostraca</taxon>
        <taxon>Cladocera</taxon>
        <taxon>Anomopoda</taxon>
        <taxon>Daphniidae</taxon>
        <taxon>Daphnia</taxon>
    </lineage>
</organism>
<reference evidence="1 2" key="1">
    <citation type="journal article" date="2023" name="Nucleic Acids Res.">
        <title>The hologenome of Daphnia magna reveals possible DNA methylation and microbiome-mediated evolution of the host genome.</title>
        <authorList>
            <person name="Chaturvedi A."/>
            <person name="Li X."/>
            <person name="Dhandapani V."/>
            <person name="Marshall H."/>
            <person name="Kissane S."/>
            <person name="Cuenca-Cambronero M."/>
            <person name="Asole G."/>
            <person name="Calvet F."/>
            <person name="Ruiz-Romero M."/>
            <person name="Marangio P."/>
            <person name="Guigo R."/>
            <person name="Rago D."/>
            <person name="Mirbahai L."/>
            <person name="Eastwood N."/>
            <person name="Colbourne J.K."/>
            <person name="Zhou J."/>
            <person name="Mallon E."/>
            <person name="Orsini L."/>
        </authorList>
    </citation>
    <scope>NUCLEOTIDE SEQUENCE [LARGE SCALE GENOMIC DNA]</scope>
    <source>
        <strain evidence="1">LRV0_1</strain>
    </source>
</reference>
<sequence>MGGYYVLLRTVMWLRDSVGRVITSSGGQREIRRWLKKEEWPRVGETAQSNDMLIFIISYSFNVKLRSFKEFRIASTHCVIVSGVAGHEPTDDCDGADSDGKEIVAIMCVRRGGK</sequence>
<evidence type="ECO:0000313" key="2">
    <source>
        <dbReference type="Proteomes" id="UP001234178"/>
    </source>
</evidence>
<keyword evidence="2" id="KW-1185">Reference proteome</keyword>
<gene>
    <name evidence="1" type="ORF">OUZ56_014082</name>
</gene>
<comment type="caution">
    <text evidence="1">The sequence shown here is derived from an EMBL/GenBank/DDBJ whole genome shotgun (WGS) entry which is preliminary data.</text>
</comment>
<name>A0ABQ9Z7U5_9CRUS</name>
<dbReference type="Proteomes" id="UP001234178">
    <property type="component" value="Unassembled WGS sequence"/>
</dbReference>
<evidence type="ECO:0000313" key="1">
    <source>
        <dbReference type="EMBL" id="KAK4008963.1"/>
    </source>
</evidence>
<accession>A0ABQ9Z7U5</accession>